<dbReference type="Proteomes" id="UP000031364">
    <property type="component" value="Unassembled WGS sequence"/>
</dbReference>
<dbReference type="EMBL" id="JNFP01000037">
    <property type="protein sequence ID" value="KIA62011.1"/>
    <property type="molecule type" value="Genomic_DNA"/>
</dbReference>
<proteinExistence type="predicted"/>
<dbReference type="SUPFAM" id="SSF56024">
    <property type="entry name" value="Phospholipase D/nuclease"/>
    <property type="match status" value="1"/>
</dbReference>
<protein>
    <recommendedName>
        <fullName evidence="2">PLD phosphodiesterase domain-containing protein</fullName>
    </recommendedName>
</protein>
<sequence length="131" mass="14833">MHEKVMIVDDSVLWHGSLNLLANIGPTDLMMRITDPTSCERVKRIVDQAKMERPARPPYGRTATGGATNGEIKVGDVRDGRRYLNVPREEKDEAKRAVKAHWNPTLKLWHVAADIPLDQLSRWLPQAGDDR</sequence>
<comment type="caution">
    <text evidence="3">The sequence shown here is derived from an EMBL/GenBank/DDBJ whole genome shotgun (WGS) entry which is preliminary data.</text>
</comment>
<evidence type="ECO:0000256" key="1">
    <source>
        <dbReference type="SAM" id="MobiDB-lite"/>
    </source>
</evidence>
<dbReference type="Pfam" id="PF18974">
    <property type="entry name" value="DUF5710"/>
    <property type="match status" value="1"/>
</dbReference>
<accession>A0ABR4Z9R5</accession>
<reference evidence="3 4" key="1">
    <citation type="journal article" date="2014" name="Int. J. Syst. Evol. Microbiol.">
        <title>Nocardia vulneris sp. nov., isolated from wounds of human patients in North America.</title>
        <authorList>
            <person name="Lasker B.A."/>
            <person name="Bell M."/>
            <person name="Klenk H.P."/>
            <person name="Sproer C."/>
            <person name="Schumann C."/>
            <person name="Schumann P."/>
            <person name="Brown J.M."/>
        </authorList>
    </citation>
    <scope>NUCLEOTIDE SEQUENCE [LARGE SCALE GENOMIC DNA]</scope>
    <source>
        <strain evidence="3 4">W9851</strain>
    </source>
</reference>
<feature type="region of interest" description="Disordered" evidence="1">
    <location>
        <begin position="50"/>
        <end position="72"/>
    </location>
</feature>
<evidence type="ECO:0000313" key="4">
    <source>
        <dbReference type="Proteomes" id="UP000031364"/>
    </source>
</evidence>
<feature type="domain" description="PLD phosphodiesterase" evidence="2">
    <location>
        <begin position="1"/>
        <end position="24"/>
    </location>
</feature>
<organism evidence="3 4">
    <name type="scientific">Nocardia vulneris</name>
    <dbReference type="NCBI Taxonomy" id="1141657"/>
    <lineage>
        <taxon>Bacteria</taxon>
        <taxon>Bacillati</taxon>
        <taxon>Actinomycetota</taxon>
        <taxon>Actinomycetes</taxon>
        <taxon>Mycobacteriales</taxon>
        <taxon>Nocardiaceae</taxon>
        <taxon>Nocardia</taxon>
    </lineage>
</organism>
<dbReference type="InterPro" id="IPR043764">
    <property type="entry name" value="DUF5710"/>
</dbReference>
<name>A0ABR4Z9R5_9NOCA</name>
<dbReference type="InterPro" id="IPR001736">
    <property type="entry name" value="PLipase_D/transphosphatidylase"/>
</dbReference>
<dbReference type="Gene3D" id="3.30.870.10">
    <property type="entry name" value="Endonuclease Chain A"/>
    <property type="match status" value="1"/>
</dbReference>
<evidence type="ECO:0000313" key="3">
    <source>
        <dbReference type="EMBL" id="KIA62011.1"/>
    </source>
</evidence>
<dbReference type="PROSITE" id="PS50035">
    <property type="entry name" value="PLD"/>
    <property type="match status" value="1"/>
</dbReference>
<keyword evidence="4" id="KW-1185">Reference proteome</keyword>
<evidence type="ECO:0000259" key="2">
    <source>
        <dbReference type="PROSITE" id="PS50035"/>
    </source>
</evidence>
<gene>
    <name evidence="3" type="ORF">FG87_27600</name>
</gene>